<evidence type="ECO:0000256" key="2">
    <source>
        <dbReference type="ARBA" id="ARBA00022679"/>
    </source>
</evidence>
<keyword evidence="3 6" id="KW-0133">Cell shape</keyword>
<dbReference type="GO" id="GO:0008360">
    <property type="term" value="P:regulation of cell shape"/>
    <property type="evidence" value="ECO:0007669"/>
    <property type="project" value="UniProtKB-UniRule"/>
</dbReference>
<dbReference type="AlphaFoldDB" id="A0A1C5J161"/>
<proteinExistence type="predicted"/>
<dbReference type="PROSITE" id="PS51257">
    <property type="entry name" value="PROKAR_LIPOPROTEIN"/>
    <property type="match status" value="1"/>
</dbReference>
<dbReference type="SUPFAM" id="SSF47090">
    <property type="entry name" value="PGBD-like"/>
    <property type="match status" value="1"/>
</dbReference>
<dbReference type="InterPro" id="IPR005490">
    <property type="entry name" value="LD_TPept_cat_dom"/>
</dbReference>
<keyword evidence="4 6" id="KW-0573">Peptidoglycan synthesis</keyword>
<keyword evidence="5 6" id="KW-0961">Cell wall biogenesis/degradation</keyword>
<dbReference type="InterPro" id="IPR036365">
    <property type="entry name" value="PGBD-like_sf"/>
</dbReference>
<dbReference type="GO" id="GO:0005576">
    <property type="term" value="C:extracellular region"/>
    <property type="evidence" value="ECO:0007669"/>
    <property type="project" value="TreeGrafter"/>
</dbReference>
<sequence>MRHTGITIRIAALAVVTLVGAGGCALDPQADPGGTGGGLAPVGKAEQVTGASGVSPADQRTRPTPSVAPPAEPAAPRKATAASATRTRTPPTPTQKRRAPAAPQPVTKTRCDQGEYQREVEGYLARLGGFGTVTVDGRQTDADCAAIKKFQLRYDIRPAAGRAGPLTYDVAKRLATTDTSRCDTGTGITFCVDLTRQTTWVMKGSTVVARPTVTRTGMAGFATPAGTYKINFRNIKEWSDPYDVWLPYWQRFNGGIGFHETTTYLHNGAIGSHGCVNLLHADAVRWWELGAVGSRVVLVGRRPGT</sequence>
<keyword evidence="11" id="KW-1185">Reference proteome</keyword>
<dbReference type="PROSITE" id="PS52029">
    <property type="entry name" value="LD_TPASE"/>
    <property type="match status" value="1"/>
</dbReference>
<dbReference type="Proteomes" id="UP000198215">
    <property type="component" value="Chromosome I"/>
</dbReference>
<evidence type="ECO:0000256" key="7">
    <source>
        <dbReference type="SAM" id="MobiDB-lite"/>
    </source>
</evidence>
<dbReference type="GO" id="GO:0018104">
    <property type="term" value="P:peptidoglycan-protein cross-linking"/>
    <property type="evidence" value="ECO:0007669"/>
    <property type="project" value="TreeGrafter"/>
</dbReference>
<gene>
    <name evidence="10" type="ORF">GA0070614_3722</name>
</gene>
<dbReference type="Pfam" id="PF03734">
    <property type="entry name" value="YkuD"/>
    <property type="match status" value="1"/>
</dbReference>
<comment type="pathway">
    <text evidence="1 6">Cell wall biogenesis; peptidoglycan biosynthesis.</text>
</comment>
<evidence type="ECO:0000313" key="10">
    <source>
        <dbReference type="EMBL" id="SCG63889.1"/>
    </source>
</evidence>
<evidence type="ECO:0000313" key="11">
    <source>
        <dbReference type="Proteomes" id="UP000198215"/>
    </source>
</evidence>
<name>A0A1C5J161_9ACTN</name>
<dbReference type="OrthoDB" id="8887048at2"/>
<protein>
    <submittedName>
        <fullName evidence="10">L,D-transpeptidase catalytic domain</fullName>
    </submittedName>
</protein>
<dbReference type="EMBL" id="LT607753">
    <property type="protein sequence ID" value="SCG63889.1"/>
    <property type="molecule type" value="Genomic_DNA"/>
</dbReference>
<dbReference type="GO" id="GO:0016740">
    <property type="term" value="F:transferase activity"/>
    <property type="evidence" value="ECO:0007669"/>
    <property type="project" value="UniProtKB-KW"/>
</dbReference>
<reference evidence="11" key="1">
    <citation type="submission" date="2016-06" db="EMBL/GenBank/DDBJ databases">
        <authorList>
            <person name="Varghese N."/>
            <person name="Submissions Spin"/>
        </authorList>
    </citation>
    <scope>NUCLEOTIDE SEQUENCE [LARGE SCALE GENOMIC DNA]</scope>
    <source>
        <strain evidence="11">DSM 45161</strain>
    </source>
</reference>
<dbReference type="GO" id="GO:0071555">
    <property type="term" value="P:cell wall organization"/>
    <property type="evidence" value="ECO:0007669"/>
    <property type="project" value="UniProtKB-UniRule"/>
</dbReference>
<evidence type="ECO:0000256" key="3">
    <source>
        <dbReference type="ARBA" id="ARBA00022960"/>
    </source>
</evidence>
<dbReference type="CDD" id="cd16913">
    <property type="entry name" value="YkuD_like"/>
    <property type="match status" value="1"/>
</dbReference>
<feature type="compositionally biased region" description="Low complexity" evidence="7">
    <location>
        <begin position="74"/>
        <end position="89"/>
    </location>
</feature>
<feature type="active site" description="Nucleophile" evidence="6">
    <location>
        <position position="275"/>
    </location>
</feature>
<dbReference type="PANTHER" id="PTHR30582">
    <property type="entry name" value="L,D-TRANSPEPTIDASE"/>
    <property type="match status" value="1"/>
</dbReference>
<dbReference type="InterPro" id="IPR038063">
    <property type="entry name" value="Transpep_catalytic_dom"/>
</dbReference>
<evidence type="ECO:0000256" key="4">
    <source>
        <dbReference type="ARBA" id="ARBA00022984"/>
    </source>
</evidence>
<feature type="chain" id="PRO_5038697958" evidence="8">
    <location>
        <begin position="22"/>
        <end position="305"/>
    </location>
</feature>
<evidence type="ECO:0000256" key="8">
    <source>
        <dbReference type="SAM" id="SignalP"/>
    </source>
</evidence>
<feature type="active site" description="Proton donor/acceptor" evidence="6">
    <location>
        <position position="259"/>
    </location>
</feature>
<feature type="domain" description="L,D-TPase catalytic" evidence="9">
    <location>
        <begin position="188"/>
        <end position="299"/>
    </location>
</feature>
<dbReference type="GO" id="GO:0071972">
    <property type="term" value="F:peptidoglycan L,D-transpeptidase activity"/>
    <property type="evidence" value="ECO:0007669"/>
    <property type="project" value="TreeGrafter"/>
</dbReference>
<feature type="region of interest" description="Disordered" evidence="7">
    <location>
        <begin position="35"/>
        <end position="114"/>
    </location>
</feature>
<dbReference type="UniPathway" id="UPA00219"/>
<dbReference type="SUPFAM" id="SSF141523">
    <property type="entry name" value="L,D-transpeptidase catalytic domain-like"/>
    <property type="match status" value="1"/>
</dbReference>
<organism evidence="10 11">
    <name type="scientific">Micromonospora coxensis</name>
    <dbReference type="NCBI Taxonomy" id="356852"/>
    <lineage>
        <taxon>Bacteria</taxon>
        <taxon>Bacillati</taxon>
        <taxon>Actinomycetota</taxon>
        <taxon>Actinomycetes</taxon>
        <taxon>Micromonosporales</taxon>
        <taxon>Micromonosporaceae</taxon>
        <taxon>Micromonospora</taxon>
    </lineage>
</organism>
<dbReference type="RefSeq" id="WP_088977130.1">
    <property type="nucleotide sequence ID" value="NZ_LT607753.1"/>
</dbReference>
<dbReference type="InterPro" id="IPR050979">
    <property type="entry name" value="LD-transpeptidase"/>
</dbReference>
<keyword evidence="8" id="KW-0732">Signal</keyword>
<keyword evidence="2" id="KW-0808">Transferase</keyword>
<accession>A0A1C5J161</accession>
<evidence type="ECO:0000256" key="5">
    <source>
        <dbReference type="ARBA" id="ARBA00023316"/>
    </source>
</evidence>
<evidence type="ECO:0000259" key="9">
    <source>
        <dbReference type="PROSITE" id="PS52029"/>
    </source>
</evidence>
<evidence type="ECO:0000256" key="1">
    <source>
        <dbReference type="ARBA" id="ARBA00004752"/>
    </source>
</evidence>
<feature type="signal peptide" evidence="8">
    <location>
        <begin position="1"/>
        <end position="21"/>
    </location>
</feature>
<dbReference type="PANTHER" id="PTHR30582:SF33">
    <property type="entry name" value="EXPORTED PROTEIN"/>
    <property type="match status" value="1"/>
</dbReference>
<evidence type="ECO:0000256" key="6">
    <source>
        <dbReference type="PROSITE-ProRule" id="PRU01373"/>
    </source>
</evidence>
<dbReference type="Gene3D" id="2.40.440.10">
    <property type="entry name" value="L,D-transpeptidase catalytic domain-like"/>
    <property type="match status" value="1"/>
</dbReference>